<reference evidence="2 3" key="1">
    <citation type="journal article" date="2012" name="Front. Microbiol.">
        <title>Redundancy and modularity in membrane-associated dissimilatory nitrate reduction in Bacillus.</title>
        <authorList>
            <person name="Heylen K."/>
            <person name="Keltjens J."/>
        </authorList>
    </citation>
    <scope>NUCLEOTIDE SEQUENCE [LARGE SCALE GENOMIC DNA]</scope>
    <source>
        <strain evidence="2 3">LMG 9581</strain>
    </source>
</reference>
<protein>
    <submittedName>
        <fullName evidence="2">Uncharacterized protein</fullName>
    </submittedName>
</protein>
<sequence>MACTSVTQLIYMSEVGGLLLGSKIPVTLLDLFVIFLERTLITLPIIVLAAHIIF</sequence>
<evidence type="ECO:0000313" key="3">
    <source>
        <dbReference type="Proteomes" id="UP000006315"/>
    </source>
</evidence>
<evidence type="ECO:0000313" key="2">
    <source>
        <dbReference type="EMBL" id="EKN63270.1"/>
    </source>
</evidence>
<dbReference type="PATRIC" id="fig|1131731.3.peg.3772"/>
<feature type="transmembrane region" description="Helical" evidence="1">
    <location>
        <begin position="31"/>
        <end position="53"/>
    </location>
</feature>
<keyword evidence="1" id="KW-1133">Transmembrane helix</keyword>
<dbReference type="AlphaFoldDB" id="K6BWF6"/>
<evidence type="ECO:0000256" key="1">
    <source>
        <dbReference type="SAM" id="Phobius"/>
    </source>
</evidence>
<gene>
    <name evidence="2" type="ORF">BAZO_18496</name>
</gene>
<keyword evidence="3" id="KW-1185">Reference proteome</keyword>
<dbReference type="Proteomes" id="UP000006315">
    <property type="component" value="Unassembled WGS sequence"/>
</dbReference>
<dbReference type="STRING" id="1131731.BAZO_18496"/>
<keyword evidence="1" id="KW-0812">Transmembrane</keyword>
<accession>K6BWF6</accession>
<organism evidence="2 3">
    <name type="scientific">Schinkia azotoformans LMG 9581</name>
    <dbReference type="NCBI Taxonomy" id="1131731"/>
    <lineage>
        <taxon>Bacteria</taxon>
        <taxon>Bacillati</taxon>
        <taxon>Bacillota</taxon>
        <taxon>Bacilli</taxon>
        <taxon>Bacillales</taxon>
        <taxon>Bacillaceae</taxon>
        <taxon>Calidifontibacillus/Schinkia group</taxon>
        <taxon>Schinkia</taxon>
    </lineage>
</organism>
<proteinExistence type="predicted"/>
<keyword evidence="1" id="KW-0472">Membrane</keyword>
<name>K6BWF6_SCHAZ</name>
<comment type="caution">
    <text evidence="2">The sequence shown here is derived from an EMBL/GenBank/DDBJ whole genome shotgun (WGS) entry which is preliminary data.</text>
</comment>
<dbReference type="EMBL" id="AJLR01000147">
    <property type="protein sequence ID" value="EKN63270.1"/>
    <property type="molecule type" value="Genomic_DNA"/>
</dbReference>